<organism evidence="3 4">
    <name type="scientific">Rhizopus azygosporus</name>
    <name type="common">Rhizopus microsporus var. azygosporus</name>
    <dbReference type="NCBI Taxonomy" id="86630"/>
    <lineage>
        <taxon>Eukaryota</taxon>
        <taxon>Fungi</taxon>
        <taxon>Fungi incertae sedis</taxon>
        <taxon>Mucoromycota</taxon>
        <taxon>Mucoromycotina</taxon>
        <taxon>Mucoromycetes</taxon>
        <taxon>Mucorales</taxon>
        <taxon>Mucorineae</taxon>
        <taxon>Rhizopodaceae</taxon>
        <taxon>Rhizopus</taxon>
    </lineage>
</organism>
<evidence type="ECO:0000313" key="3">
    <source>
        <dbReference type="EMBL" id="RCI00087.1"/>
    </source>
</evidence>
<dbReference type="AlphaFoldDB" id="A0A367KD30"/>
<dbReference type="STRING" id="86630.A0A367KD30"/>
<comment type="caution">
    <text evidence="3">The sequence shown here is derived from an EMBL/GenBank/DDBJ whole genome shotgun (WGS) entry which is preliminary data.</text>
</comment>
<evidence type="ECO:0000256" key="1">
    <source>
        <dbReference type="SAM" id="Coils"/>
    </source>
</evidence>
<evidence type="ECO:0000313" key="4">
    <source>
        <dbReference type="Proteomes" id="UP000252139"/>
    </source>
</evidence>
<feature type="coiled-coil region" evidence="1">
    <location>
        <begin position="101"/>
        <end position="128"/>
    </location>
</feature>
<feature type="compositionally biased region" description="Low complexity" evidence="2">
    <location>
        <begin position="50"/>
        <end position="66"/>
    </location>
</feature>
<feature type="region of interest" description="Disordered" evidence="2">
    <location>
        <begin position="210"/>
        <end position="242"/>
    </location>
</feature>
<evidence type="ECO:0000256" key="2">
    <source>
        <dbReference type="SAM" id="MobiDB-lite"/>
    </source>
</evidence>
<gene>
    <name evidence="3" type="ORF">CU097_005001</name>
</gene>
<proteinExistence type="predicted"/>
<accession>A0A367KD30</accession>
<sequence>MKHYMDLEKNGEQMLYDGNSDSIYYNHWAINDYQHIIDNYPVKLCTSYSTPLSRSSSSTTKASSQSMEDSREKNQLLRELYQIKKDIIKFKNELNGLARQMDGMEVDLNVSKNRVQEIEEDITATQEVNVNLQVLLERAVNKQKETDVYATREMKNIHSNLANVVYETGQLRWRLTSIANYQRQQQGNVIDVAERIREYSEMLEEAIQSLQRKPRKSITADTKKSSESHATTPTKTNKPINTVNATTTTTKTTTVTNTTTTTTTTVEKRKKTFVDNNELYKHRIIRKRISNPEMNQAWLPQKGLRILLSDSF</sequence>
<dbReference type="EMBL" id="PJQL01000081">
    <property type="protein sequence ID" value="RCI00087.1"/>
    <property type="molecule type" value="Genomic_DNA"/>
</dbReference>
<keyword evidence="4" id="KW-1185">Reference proteome</keyword>
<feature type="compositionally biased region" description="Low complexity" evidence="2">
    <location>
        <begin position="231"/>
        <end position="242"/>
    </location>
</feature>
<protein>
    <submittedName>
        <fullName evidence="3">Uncharacterized protein</fullName>
    </submittedName>
</protein>
<name>A0A367KD30_RHIAZ</name>
<keyword evidence="1" id="KW-0175">Coiled coil</keyword>
<feature type="region of interest" description="Disordered" evidence="2">
    <location>
        <begin position="50"/>
        <end position="71"/>
    </location>
</feature>
<dbReference type="OrthoDB" id="2277387at2759"/>
<reference evidence="3 4" key="1">
    <citation type="journal article" date="2018" name="G3 (Bethesda)">
        <title>Phylogenetic and Phylogenomic Definition of Rhizopus Species.</title>
        <authorList>
            <person name="Gryganskyi A.P."/>
            <person name="Golan J."/>
            <person name="Dolatabadi S."/>
            <person name="Mondo S."/>
            <person name="Robb S."/>
            <person name="Idnurm A."/>
            <person name="Muszewska A."/>
            <person name="Steczkiewicz K."/>
            <person name="Masonjones S."/>
            <person name="Liao H.L."/>
            <person name="Gajdeczka M.T."/>
            <person name="Anike F."/>
            <person name="Vuek A."/>
            <person name="Anishchenko I.M."/>
            <person name="Voigt K."/>
            <person name="de Hoog G.S."/>
            <person name="Smith M.E."/>
            <person name="Heitman J."/>
            <person name="Vilgalys R."/>
            <person name="Stajich J.E."/>
        </authorList>
    </citation>
    <scope>NUCLEOTIDE SEQUENCE [LARGE SCALE GENOMIC DNA]</scope>
    <source>
        <strain evidence="3 4">CBS 357.93</strain>
    </source>
</reference>
<dbReference type="Proteomes" id="UP000252139">
    <property type="component" value="Unassembled WGS sequence"/>
</dbReference>